<organism evidence="1 2">
    <name type="scientific">Eumeta variegata</name>
    <name type="common">Bagworm moth</name>
    <name type="synonym">Eumeta japonica</name>
    <dbReference type="NCBI Taxonomy" id="151549"/>
    <lineage>
        <taxon>Eukaryota</taxon>
        <taxon>Metazoa</taxon>
        <taxon>Ecdysozoa</taxon>
        <taxon>Arthropoda</taxon>
        <taxon>Hexapoda</taxon>
        <taxon>Insecta</taxon>
        <taxon>Pterygota</taxon>
        <taxon>Neoptera</taxon>
        <taxon>Endopterygota</taxon>
        <taxon>Lepidoptera</taxon>
        <taxon>Glossata</taxon>
        <taxon>Ditrysia</taxon>
        <taxon>Tineoidea</taxon>
        <taxon>Psychidae</taxon>
        <taxon>Oiketicinae</taxon>
        <taxon>Eumeta</taxon>
    </lineage>
</organism>
<keyword evidence="2" id="KW-1185">Reference proteome</keyword>
<proteinExistence type="predicted"/>
<protein>
    <submittedName>
        <fullName evidence="1">Uncharacterized protein</fullName>
    </submittedName>
</protein>
<dbReference type="Proteomes" id="UP000299102">
    <property type="component" value="Unassembled WGS sequence"/>
</dbReference>
<comment type="caution">
    <text evidence="1">The sequence shown here is derived from an EMBL/GenBank/DDBJ whole genome shotgun (WGS) entry which is preliminary data.</text>
</comment>
<dbReference type="EMBL" id="BGZK01001675">
    <property type="protein sequence ID" value="GBP84364.1"/>
    <property type="molecule type" value="Genomic_DNA"/>
</dbReference>
<evidence type="ECO:0000313" key="1">
    <source>
        <dbReference type="EMBL" id="GBP84364.1"/>
    </source>
</evidence>
<gene>
    <name evidence="1" type="ORF">EVAR_99263_1</name>
</gene>
<sequence>MPAVISFRVSGSIKTINRCAHSHLLSFGWYVFAICHLWLNPLDPAQYTVCTVFLRAAFWVSCSARVEYVRYRTVYTVRRQSSYVRLSRVFTPTYCVICTPNLRSVFAPRVRFT</sequence>
<evidence type="ECO:0000313" key="2">
    <source>
        <dbReference type="Proteomes" id="UP000299102"/>
    </source>
</evidence>
<reference evidence="1 2" key="1">
    <citation type="journal article" date="2019" name="Commun. Biol.">
        <title>The bagworm genome reveals a unique fibroin gene that provides high tensile strength.</title>
        <authorList>
            <person name="Kono N."/>
            <person name="Nakamura H."/>
            <person name="Ohtoshi R."/>
            <person name="Tomita M."/>
            <person name="Numata K."/>
            <person name="Arakawa K."/>
        </authorList>
    </citation>
    <scope>NUCLEOTIDE SEQUENCE [LARGE SCALE GENOMIC DNA]</scope>
</reference>
<name>A0A4C1ZB53_EUMVA</name>
<accession>A0A4C1ZB53</accession>
<dbReference type="AlphaFoldDB" id="A0A4C1ZB53"/>